<sequence>MGATNEDAHALSTAATKPSAMTALPRLNKAATLPFELVLNIMDHAILEAESDDSLELDWYIYDNDMQALGIDFGYAEPDMKLLDALQHRYTGIRTLLQTNRKIRSMVLGKFYFLYPPPLGETDFFYYILINPKKDLFEIDGQSKIPHWLNWKSDPATGAFMQDYFRILQSGQKATGLPFLPYGSHSKKEASASYVC</sequence>
<organism evidence="1 2">
    <name type="scientific">Colletotrichum nymphaeae SA-01</name>
    <dbReference type="NCBI Taxonomy" id="1460502"/>
    <lineage>
        <taxon>Eukaryota</taxon>
        <taxon>Fungi</taxon>
        <taxon>Dikarya</taxon>
        <taxon>Ascomycota</taxon>
        <taxon>Pezizomycotina</taxon>
        <taxon>Sordariomycetes</taxon>
        <taxon>Hypocreomycetidae</taxon>
        <taxon>Glomerellales</taxon>
        <taxon>Glomerellaceae</taxon>
        <taxon>Colletotrichum</taxon>
        <taxon>Colletotrichum acutatum species complex</taxon>
    </lineage>
</organism>
<keyword evidence="2" id="KW-1185">Reference proteome</keyword>
<evidence type="ECO:0000313" key="2">
    <source>
        <dbReference type="Proteomes" id="UP000070054"/>
    </source>
</evidence>
<gene>
    <name evidence="1" type="ORF">CNYM01_11218</name>
</gene>
<dbReference type="OrthoDB" id="10486840at2759"/>
<comment type="caution">
    <text evidence="1">The sequence shown here is derived from an EMBL/GenBank/DDBJ whole genome shotgun (WGS) entry which is preliminary data.</text>
</comment>
<proteinExistence type="predicted"/>
<evidence type="ECO:0000313" key="1">
    <source>
        <dbReference type="EMBL" id="KXH56797.1"/>
    </source>
</evidence>
<dbReference type="EMBL" id="JEMN01000770">
    <property type="protein sequence ID" value="KXH56797.1"/>
    <property type="molecule type" value="Genomic_DNA"/>
</dbReference>
<reference evidence="1 2" key="1">
    <citation type="submission" date="2014-02" db="EMBL/GenBank/DDBJ databases">
        <title>The genome sequence of Colletotrichum nymphaeae SA-01.</title>
        <authorList>
            <person name="Baroncelli R."/>
            <person name="Thon M.R."/>
        </authorList>
    </citation>
    <scope>NUCLEOTIDE SEQUENCE [LARGE SCALE GENOMIC DNA]</scope>
    <source>
        <strain evidence="1 2">SA-01</strain>
    </source>
</reference>
<accession>A0A135U8T3</accession>
<protein>
    <submittedName>
        <fullName evidence="1">Uncharacterized protein</fullName>
    </submittedName>
</protein>
<name>A0A135U8T3_9PEZI</name>
<dbReference type="Proteomes" id="UP000070054">
    <property type="component" value="Unassembled WGS sequence"/>
</dbReference>
<dbReference type="AlphaFoldDB" id="A0A135U8T3"/>